<keyword evidence="3" id="KW-1003">Cell membrane</keyword>
<evidence type="ECO:0000256" key="3">
    <source>
        <dbReference type="ARBA" id="ARBA00022475"/>
    </source>
</evidence>
<evidence type="ECO:0000256" key="2">
    <source>
        <dbReference type="ARBA" id="ARBA00006162"/>
    </source>
</evidence>
<evidence type="ECO:0000256" key="1">
    <source>
        <dbReference type="ARBA" id="ARBA00004651"/>
    </source>
</evidence>
<evidence type="ECO:0000313" key="9">
    <source>
        <dbReference type="EMBL" id="SKA10345.1"/>
    </source>
</evidence>
<evidence type="ECO:0000313" key="10">
    <source>
        <dbReference type="Proteomes" id="UP000190637"/>
    </source>
</evidence>
<proteinExistence type="inferred from homology"/>
<dbReference type="Proteomes" id="UP000190637">
    <property type="component" value="Unassembled WGS sequence"/>
</dbReference>
<comment type="subcellular location">
    <subcellularLocation>
        <location evidence="1">Cell membrane</location>
        <topology evidence="1">Multi-pass membrane protein</topology>
    </subcellularLocation>
</comment>
<feature type="transmembrane region" description="Helical" evidence="7">
    <location>
        <begin position="249"/>
        <end position="276"/>
    </location>
</feature>
<keyword evidence="5 7" id="KW-1133">Transmembrane helix</keyword>
<dbReference type="InterPro" id="IPR044049">
    <property type="entry name" value="EccD_transm"/>
</dbReference>
<evidence type="ECO:0000256" key="6">
    <source>
        <dbReference type="ARBA" id="ARBA00023136"/>
    </source>
</evidence>
<sequence length="441" mass="45122">MTAWSRVTLVGGRRRVDAVLPAREPVGALMPEVLHLLGDEVDGPARPLHLATASGAILDGESTLADRGIPDGAVLRLVRAEDPLPAPVVHEVPEAAGDALDGHRDRWNPEAARWTATAVLTALTLVVGHFLRVGIGGGTGVTIAAVAALLLFLTGPAIGPTWREPLGTALSIAGAVLGGYALWAGADLHAWPAWARWGGTALLAGLLVILLGLISRLGRGGLIGGGALSLLAMLWPACALLGLDAARTGAVAAVVCVVLLGVILRAASALSGLTALDDRRSAGGEVSRGDVMAALTATHRSMAIAVVAVAVCAAGAGVGLASEFDGWTAALSALFAVVVAGRSRMYPLASQKVSLLAAALVVLTAAALAWREEAAWAVWPVVAVLLLIAIIPVVVLTREQPEHVRARLRRIAGRIEAVAVVALIPVTIGVFGTYGRLLTTF</sequence>
<accession>A0A1T4R3D6</accession>
<name>A0A1T4R3D6_9ACTN</name>
<reference evidence="9 10" key="1">
    <citation type="submission" date="2017-02" db="EMBL/GenBank/DDBJ databases">
        <authorList>
            <person name="Peterson S.W."/>
        </authorList>
    </citation>
    <scope>NUCLEOTIDE SEQUENCE [LARGE SCALE GENOMIC DNA]</scope>
    <source>
        <strain evidence="9 10">DSM 45154</strain>
    </source>
</reference>
<feature type="transmembrane region" description="Helical" evidence="7">
    <location>
        <begin position="324"/>
        <end position="341"/>
    </location>
</feature>
<dbReference type="NCBIfam" id="TIGR03920">
    <property type="entry name" value="T7SS_EccD"/>
    <property type="match status" value="1"/>
</dbReference>
<dbReference type="AlphaFoldDB" id="A0A1T4R3D6"/>
<feature type="domain" description="EccD-like transmembrane" evidence="8">
    <location>
        <begin position="114"/>
        <end position="437"/>
    </location>
</feature>
<evidence type="ECO:0000256" key="5">
    <source>
        <dbReference type="ARBA" id="ARBA00022989"/>
    </source>
</evidence>
<evidence type="ECO:0000259" key="8">
    <source>
        <dbReference type="Pfam" id="PF19053"/>
    </source>
</evidence>
<feature type="transmembrane region" description="Helical" evidence="7">
    <location>
        <begin position="114"/>
        <end position="135"/>
    </location>
</feature>
<evidence type="ECO:0000256" key="4">
    <source>
        <dbReference type="ARBA" id="ARBA00022692"/>
    </source>
</evidence>
<dbReference type="STRING" id="1122192.SAMN02745673_02463"/>
<organism evidence="9 10">
    <name type="scientific">Marinactinospora thermotolerans DSM 45154</name>
    <dbReference type="NCBI Taxonomy" id="1122192"/>
    <lineage>
        <taxon>Bacteria</taxon>
        <taxon>Bacillati</taxon>
        <taxon>Actinomycetota</taxon>
        <taxon>Actinomycetes</taxon>
        <taxon>Streptosporangiales</taxon>
        <taxon>Nocardiopsidaceae</taxon>
        <taxon>Marinactinospora</taxon>
    </lineage>
</organism>
<gene>
    <name evidence="9" type="ORF">SAMN02745673_02463</name>
</gene>
<feature type="transmembrane region" description="Helical" evidence="7">
    <location>
        <begin position="376"/>
        <end position="396"/>
    </location>
</feature>
<feature type="transmembrane region" description="Helical" evidence="7">
    <location>
        <begin position="353"/>
        <end position="370"/>
    </location>
</feature>
<keyword evidence="4 7" id="KW-0812">Transmembrane</keyword>
<protein>
    <submittedName>
        <fullName evidence="9">Type VII secretion integral membrane protein EccD</fullName>
    </submittedName>
</protein>
<dbReference type="Pfam" id="PF19053">
    <property type="entry name" value="EccD"/>
    <property type="match status" value="1"/>
</dbReference>
<feature type="transmembrane region" description="Helical" evidence="7">
    <location>
        <begin position="417"/>
        <end position="437"/>
    </location>
</feature>
<dbReference type="InterPro" id="IPR024962">
    <property type="entry name" value="YukD-like"/>
</dbReference>
<comment type="similarity">
    <text evidence="2">Belongs to the EccD/Snm4 family.</text>
</comment>
<feature type="transmembrane region" description="Helical" evidence="7">
    <location>
        <begin position="141"/>
        <end position="159"/>
    </location>
</feature>
<dbReference type="InterPro" id="IPR006707">
    <property type="entry name" value="T7SS_EccD"/>
</dbReference>
<evidence type="ECO:0000256" key="7">
    <source>
        <dbReference type="SAM" id="Phobius"/>
    </source>
</evidence>
<keyword evidence="6 7" id="KW-0472">Membrane</keyword>
<keyword evidence="10" id="KW-1185">Reference proteome</keyword>
<dbReference type="GO" id="GO:0005886">
    <property type="term" value="C:plasma membrane"/>
    <property type="evidence" value="ECO:0007669"/>
    <property type="project" value="UniProtKB-SubCell"/>
</dbReference>
<dbReference type="OrthoDB" id="3326149at2"/>
<dbReference type="Pfam" id="PF08817">
    <property type="entry name" value="YukD"/>
    <property type="match status" value="1"/>
</dbReference>
<dbReference type="Gene3D" id="3.10.20.90">
    <property type="entry name" value="Phosphatidylinositol 3-kinase Catalytic Subunit, Chain A, domain 1"/>
    <property type="match status" value="1"/>
</dbReference>
<feature type="transmembrane region" description="Helical" evidence="7">
    <location>
        <begin position="195"/>
        <end position="214"/>
    </location>
</feature>
<feature type="transmembrane region" description="Helical" evidence="7">
    <location>
        <begin position="221"/>
        <end position="243"/>
    </location>
</feature>
<dbReference type="EMBL" id="FUWS01000006">
    <property type="protein sequence ID" value="SKA10345.1"/>
    <property type="molecule type" value="Genomic_DNA"/>
</dbReference>
<feature type="transmembrane region" description="Helical" evidence="7">
    <location>
        <begin position="166"/>
        <end position="183"/>
    </location>
</feature>
<dbReference type="RefSeq" id="WP_078761788.1">
    <property type="nucleotide sequence ID" value="NZ_FUWS01000006.1"/>
</dbReference>
<feature type="transmembrane region" description="Helical" evidence="7">
    <location>
        <begin position="297"/>
        <end position="318"/>
    </location>
</feature>